<dbReference type="CDD" id="cd11364">
    <property type="entry name" value="RNase_PH_PNPase_2"/>
    <property type="match status" value="1"/>
</dbReference>
<sequence length="744" mass="80334">MSTEAYQAKYGKMLDPKEVSVNLPDGRVITFETGRIAKQARGSAVAKMGDAFVLSTVCYGEEKDGDFFPLTVEYREKSYAAGRLPGGYSKREPGRPSDEEILSARIIDRPIRPMFPENFTREVQVIVQVLSSDKKFAPDVLGVSAASLSIGLSELPFEQQVAAVRVAVVDGQNIVMPTYDQVAVADLDLVVAGTEDSVCMVEGGAYEVSEDTMIGAILAGHEVIKQMCKAQQELVDRCAKPKMELKPKFVGEEHDKLVATVKDVVWDELNKDVHSNMVKTDFYPAMADLCARMLEDPRILAIIGEGEAQNAQLAADAKGIFSDLERTAMREMILNEGVRLDGRTTTEVRPIEIEMGVLPRAHGSAIFQRGETQGLVICTLGTKADEQRFESLQGEGAKSYMLHYNFPPFSVGECKKLGLSRREIGHGHLAERSLAAVLPLPEDFPYTIRVVSEIMESNGSSSMASVCGGCLSLMDAGVPIKAPVAGIAMGLISEKGSVKEGGKIKILSDITGTEDHLGDMDFKVTGTAEGITAFQMDIKIRGITPELMREALEQARQGRIHILGRMAELGLPAPRPHVSEKAPTMLKMRIPTTKIRDVIGSGGSVIKGMQAQTGCTINIDDNGNIDIAAPTGKAGEVCRRMIEELTAEPEPGRKYKGKVKTIQPFGAFVEILPGRDGLVHISELADRRVDKVEDVVHVGDEVEVLCLGVDPKGKVKLSMKALLPPKAAPAAEAAPEAPAAPTEA</sequence>
<comment type="similarity">
    <text evidence="2 9">Belongs to the polyribonucleotide nucleotidyltransferase family.</text>
</comment>
<dbReference type="FunFam" id="3.30.230.70:FF:000001">
    <property type="entry name" value="Polyribonucleotide nucleotidyltransferase"/>
    <property type="match status" value="1"/>
</dbReference>
<dbReference type="EC" id="2.7.7.8" evidence="9"/>
<comment type="catalytic activity">
    <reaction evidence="9">
        <text>RNA(n+1) + phosphate = RNA(n) + a ribonucleoside 5'-diphosphate</text>
        <dbReference type="Rhea" id="RHEA:22096"/>
        <dbReference type="Rhea" id="RHEA-COMP:14527"/>
        <dbReference type="Rhea" id="RHEA-COMP:17342"/>
        <dbReference type="ChEBI" id="CHEBI:43474"/>
        <dbReference type="ChEBI" id="CHEBI:57930"/>
        <dbReference type="ChEBI" id="CHEBI:140395"/>
        <dbReference type="EC" id="2.7.7.8"/>
    </reaction>
</comment>
<dbReference type="GO" id="GO:0003723">
    <property type="term" value="F:RNA binding"/>
    <property type="evidence" value="ECO:0007669"/>
    <property type="project" value="UniProtKB-UniRule"/>
</dbReference>
<dbReference type="STRING" id="59374.FSU_2945"/>
<reference evidence="13" key="2">
    <citation type="submission" date="2010-08" db="EMBL/GenBank/DDBJ databases">
        <title>Complete sequence of Fibrobacter succinogenes subsp. succinogenes S85.</title>
        <authorList>
            <person name="Durkin A.S."/>
            <person name="Nelson K.E."/>
            <person name="Morrison M."/>
            <person name="Forsberg C.W."/>
            <person name="Wilson D.B."/>
            <person name="Russell J.B."/>
            <person name="Cann I.K.O."/>
            <person name="Mackie R.I."/>
            <person name="White B.A."/>
        </authorList>
    </citation>
    <scope>NUCLEOTIDE SEQUENCE [LARGE SCALE GENOMIC DNA]</scope>
    <source>
        <strain evidence="13">ATCC 19169 / S85</strain>
    </source>
</reference>
<dbReference type="InterPro" id="IPR004087">
    <property type="entry name" value="KH_dom"/>
</dbReference>
<keyword evidence="8 9" id="KW-0694">RNA-binding</keyword>
<dbReference type="NCBIfam" id="NF008805">
    <property type="entry name" value="PRK11824.1"/>
    <property type="match status" value="1"/>
</dbReference>
<dbReference type="GO" id="GO:0000287">
    <property type="term" value="F:magnesium ion binding"/>
    <property type="evidence" value="ECO:0007669"/>
    <property type="project" value="UniProtKB-UniRule"/>
</dbReference>
<dbReference type="SUPFAM" id="SSF54211">
    <property type="entry name" value="Ribosomal protein S5 domain 2-like"/>
    <property type="match status" value="2"/>
</dbReference>
<dbReference type="Gene3D" id="3.30.230.70">
    <property type="entry name" value="GHMP Kinase, N-terminal domain"/>
    <property type="match status" value="2"/>
</dbReference>
<evidence type="ECO:0000256" key="1">
    <source>
        <dbReference type="ARBA" id="ARBA00004496"/>
    </source>
</evidence>
<dbReference type="Gene3D" id="3.30.1370.10">
    <property type="entry name" value="K Homology domain, type 1"/>
    <property type="match status" value="1"/>
</dbReference>
<dbReference type="GO" id="GO:0000175">
    <property type="term" value="F:3'-5'-RNA exonuclease activity"/>
    <property type="evidence" value="ECO:0007669"/>
    <property type="project" value="TreeGrafter"/>
</dbReference>
<dbReference type="PIRSF" id="PIRSF005499">
    <property type="entry name" value="PNPase"/>
    <property type="match status" value="1"/>
</dbReference>
<evidence type="ECO:0000313" key="12">
    <source>
        <dbReference type="EMBL" id="ADL26684.1"/>
    </source>
</evidence>
<keyword evidence="14" id="KW-1185">Reference proteome</keyword>
<dbReference type="KEGG" id="fsu:Fisuc_2388"/>
<evidence type="ECO:0000256" key="4">
    <source>
        <dbReference type="ARBA" id="ARBA00022679"/>
    </source>
</evidence>
<dbReference type="RefSeq" id="WP_014547012.1">
    <property type="nucleotide sequence ID" value="NC_013410.1"/>
</dbReference>
<dbReference type="AlphaFoldDB" id="C9RL26"/>
<dbReference type="OrthoDB" id="9804305at2"/>
<evidence type="ECO:0000256" key="2">
    <source>
        <dbReference type="ARBA" id="ARBA00007404"/>
    </source>
</evidence>
<dbReference type="eggNOG" id="COG1185">
    <property type="taxonomic scope" value="Bacteria"/>
</dbReference>
<dbReference type="InterPro" id="IPR036345">
    <property type="entry name" value="ExoRNase_PH_dom2_sf"/>
</dbReference>
<dbReference type="GO" id="GO:0005829">
    <property type="term" value="C:cytosol"/>
    <property type="evidence" value="ECO:0007669"/>
    <property type="project" value="UniProtKB-ARBA"/>
</dbReference>
<dbReference type="InterPro" id="IPR015847">
    <property type="entry name" value="ExoRNase_PH_dom2"/>
</dbReference>
<dbReference type="Pfam" id="PF00013">
    <property type="entry name" value="KH_1"/>
    <property type="match status" value="1"/>
</dbReference>
<accession>C9RL26</accession>
<dbReference type="PANTHER" id="PTHR11252">
    <property type="entry name" value="POLYRIBONUCLEOTIDE NUCLEOTIDYLTRANSFERASE"/>
    <property type="match status" value="1"/>
</dbReference>
<dbReference type="PROSITE" id="PS50126">
    <property type="entry name" value="S1"/>
    <property type="match status" value="1"/>
</dbReference>
<keyword evidence="4 9" id="KW-0808">Transferase</keyword>
<protein>
    <recommendedName>
        <fullName evidence="9">Polyribonucleotide nucleotidyltransferase</fullName>
        <ecNumber evidence="9">2.7.7.8</ecNumber>
    </recommendedName>
    <alternativeName>
        <fullName evidence="9">Polynucleotide phosphorylase</fullName>
        <shortName evidence="9">PNPase</shortName>
    </alternativeName>
</protein>
<feature type="binding site" evidence="9">
    <location>
        <position position="521"/>
    </location>
    <ligand>
        <name>Mg(2+)</name>
        <dbReference type="ChEBI" id="CHEBI:18420"/>
    </ligand>
</feature>
<dbReference type="FunFam" id="3.30.230.70:FF:000002">
    <property type="entry name" value="Polyribonucleotide nucleotidyltransferase"/>
    <property type="match status" value="1"/>
</dbReference>
<dbReference type="SUPFAM" id="SSF55666">
    <property type="entry name" value="Ribonuclease PH domain 2-like"/>
    <property type="match status" value="2"/>
</dbReference>
<dbReference type="InterPro" id="IPR012162">
    <property type="entry name" value="PNPase"/>
</dbReference>
<dbReference type="GO" id="GO:0004654">
    <property type="term" value="F:polyribonucleotide nucleotidyltransferase activity"/>
    <property type="evidence" value="ECO:0007669"/>
    <property type="project" value="UniProtKB-UniRule"/>
</dbReference>
<evidence type="ECO:0000259" key="10">
    <source>
        <dbReference type="PROSITE" id="PS50126"/>
    </source>
</evidence>
<dbReference type="PROSITE" id="PS50084">
    <property type="entry name" value="KH_TYPE_1"/>
    <property type="match status" value="1"/>
</dbReference>
<dbReference type="SUPFAM" id="SSF54791">
    <property type="entry name" value="Eukaryotic type KH-domain (KH-domain type I)"/>
    <property type="match status" value="1"/>
</dbReference>
<dbReference type="InterPro" id="IPR012340">
    <property type="entry name" value="NA-bd_OB-fold"/>
</dbReference>
<dbReference type="GO" id="GO:0006402">
    <property type="term" value="P:mRNA catabolic process"/>
    <property type="evidence" value="ECO:0007669"/>
    <property type="project" value="UniProtKB-UniRule"/>
</dbReference>
<dbReference type="PANTHER" id="PTHR11252:SF0">
    <property type="entry name" value="POLYRIBONUCLEOTIDE NUCLEOTIDYLTRANSFERASE 1, MITOCHONDRIAL"/>
    <property type="match status" value="1"/>
</dbReference>
<dbReference type="InterPro" id="IPR001247">
    <property type="entry name" value="ExoRNase_PH_dom1"/>
</dbReference>
<evidence type="ECO:0000256" key="8">
    <source>
        <dbReference type="ARBA" id="ARBA00022884"/>
    </source>
</evidence>
<dbReference type="PATRIC" id="fig|59374.8.peg.2819"/>
<comment type="cofactor">
    <cofactor evidence="9">
        <name>Mg(2+)</name>
        <dbReference type="ChEBI" id="CHEBI:18420"/>
    </cofactor>
</comment>
<dbReference type="InterPro" id="IPR027408">
    <property type="entry name" value="PNPase/RNase_PH_dom_sf"/>
</dbReference>
<dbReference type="SMART" id="SM00316">
    <property type="entry name" value="S1"/>
    <property type="match status" value="1"/>
</dbReference>
<comment type="subcellular location">
    <subcellularLocation>
        <location evidence="1 9">Cytoplasm</location>
    </subcellularLocation>
</comment>
<dbReference type="CDD" id="cd04472">
    <property type="entry name" value="S1_PNPase"/>
    <property type="match status" value="1"/>
</dbReference>
<dbReference type="Proteomes" id="UP000001497">
    <property type="component" value="Chromosome"/>
</dbReference>
<gene>
    <name evidence="9 12" type="primary">pnp</name>
    <name evidence="11" type="ordered locus">Fisuc_2388</name>
    <name evidence="12" type="ordered locus">FSU_2945</name>
</gene>
<proteinExistence type="inferred from homology"/>
<dbReference type="SMART" id="SM00322">
    <property type="entry name" value="KH"/>
    <property type="match status" value="1"/>
</dbReference>
<keyword evidence="5 9" id="KW-0548">Nucleotidyltransferase</keyword>
<feature type="binding site" evidence="9">
    <location>
        <position position="515"/>
    </location>
    <ligand>
        <name>Mg(2+)</name>
        <dbReference type="ChEBI" id="CHEBI:18420"/>
    </ligand>
</feature>
<evidence type="ECO:0000256" key="9">
    <source>
        <dbReference type="HAMAP-Rule" id="MF_01595"/>
    </source>
</evidence>
<dbReference type="EMBL" id="CP002158">
    <property type="protein sequence ID" value="ADL26684.1"/>
    <property type="molecule type" value="Genomic_DNA"/>
</dbReference>
<dbReference type="FunFam" id="2.40.50.140:FF:000023">
    <property type="entry name" value="Polyribonucleotide nucleotidyltransferase"/>
    <property type="match status" value="1"/>
</dbReference>
<comment type="function">
    <text evidence="9">Involved in mRNA degradation. Catalyzes the phosphorolysis of single-stranded polyribonucleotides processively in the 3'- to 5'-direction.</text>
</comment>
<dbReference type="Gene3D" id="2.40.50.140">
    <property type="entry name" value="Nucleic acid-binding proteins"/>
    <property type="match status" value="1"/>
</dbReference>
<dbReference type="Proteomes" id="UP000000517">
    <property type="component" value="Chromosome"/>
</dbReference>
<dbReference type="Pfam" id="PF01138">
    <property type="entry name" value="RNase_PH"/>
    <property type="match status" value="2"/>
</dbReference>
<evidence type="ECO:0000313" key="13">
    <source>
        <dbReference type="Proteomes" id="UP000000517"/>
    </source>
</evidence>
<keyword evidence="3 9" id="KW-0963">Cytoplasm</keyword>
<dbReference type="SUPFAM" id="SSF50249">
    <property type="entry name" value="Nucleic acid-binding proteins"/>
    <property type="match status" value="1"/>
</dbReference>
<organism evidence="12 13">
    <name type="scientific">Fibrobacter succinogenes (strain ATCC 19169 / S85)</name>
    <dbReference type="NCBI Taxonomy" id="59374"/>
    <lineage>
        <taxon>Bacteria</taxon>
        <taxon>Pseudomonadati</taxon>
        <taxon>Fibrobacterota</taxon>
        <taxon>Fibrobacteria</taxon>
        <taxon>Fibrobacterales</taxon>
        <taxon>Fibrobacteraceae</taxon>
        <taxon>Fibrobacter</taxon>
    </lineage>
</organism>
<dbReference type="InterPro" id="IPR036456">
    <property type="entry name" value="PNPase_PH_RNA-bd_sf"/>
</dbReference>
<evidence type="ECO:0000256" key="6">
    <source>
        <dbReference type="ARBA" id="ARBA00022723"/>
    </source>
</evidence>
<evidence type="ECO:0000256" key="7">
    <source>
        <dbReference type="ARBA" id="ARBA00022842"/>
    </source>
</evidence>
<keyword evidence="6 9" id="KW-0479">Metal-binding</keyword>
<dbReference type="GO" id="GO:0006396">
    <property type="term" value="P:RNA processing"/>
    <property type="evidence" value="ECO:0007669"/>
    <property type="project" value="InterPro"/>
</dbReference>
<dbReference type="Pfam" id="PF03725">
    <property type="entry name" value="RNase_PH_C"/>
    <property type="match status" value="2"/>
</dbReference>
<dbReference type="KEGG" id="fsc:FSU_2945"/>
<dbReference type="SUPFAM" id="SSF46915">
    <property type="entry name" value="Polynucleotide phosphorylase/guanosine pentaphosphate synthase (PNPase/GPSI), domain 3"/>
    <property type="match status" value="1"/>
</dbReference>
<dbReference type="InterPro" id="IPR020568">
    <property type="entry name" value="Ribosomal_Su5_D2-typ_SF"/>
</dbReference>
<dbReference type="InterPro" id="IPR036612">
    <property type="entry name" value="KH_dom_type_1_sf"/>
</dbReference>
<dbReference type="HOGENOM" id="CLU_004217_2_2_0"/>
<evidence type="ECO:0000313" key="14">
    <source>
        <dbReference type="Proteomes" id="UP000001497"/>
    </source>
</evidence>
<dbReference type="NCBIfam" id="TIGR03591">
    <property type="entry name" value="polynuc_phos"/>
    <property type="match status" value="1"/>
</dbReference>
<feature type="domain" description="S1 motif" evidence="10">
    <location>
        <begin position="652"/>
        <end position="720"/>
    </location>
</feature>
<dbReference type="HAMAP" id="MF_01595">
    <property type="entry name" value="PNPase"/>
    <property type="match status" value="1"/>
</dbReference>
<evidence type="ECO:0000256" key="3">
    <source>
        <dbReference type="ARBA" id="ARBA00022490"/>
    </source>
</evidence>
<name>C9RL26_FIBSS</name>
<keyword evidence="7 9" id="KW-0460">Magnesium</keyword>
<dbReference type="EMBL" id="CP001792">
    <property type="protein sequence ID" value="ACX75974.1"/>
    <property type="molecule type" value="Genomic_DNA"/>
</dbReference>
<reference evidence="11 14" key="1">
    <citation type="submission" date="2009-10" db="EMBL/GenBank/DDBJ databases">
        <title>Complete sequence of Fibrobacter succinogenes subsp. succinogenes S85.</title>
        <authorList>
            <consortium name="US DOE Joint Genome Institute"/>
            <person name="Lucas S."/>
            <person name="Copeland A."/>
            <person name="Lapidus A."/>
            <person name="Glavina del Rio T."/>
            <person name="Tice H."/>
            <person name="Bruce D."/>
            <person name="Goodwin L."/>
            <person name="Pitluck S."/>
            <person name="Chertkov O."/>
            <person name="Detter J.C."/>
            <person name="Han C."/>
            <person name="Tapia R."/>
            <person name="Larimer F."/>
            <person name="Land M."/>
            <person name="Hauser L."/>
            <person name="Kyrpides N."/>
            <person name="Mikhailova N."/>
            <person name="Weimer P.J."/>
            <person name="Stevenson D.M."/>
            <person name="Boyum J."/>
            <person name="Brumm P.I."/>
            <person name="Mead D."/>
        </authorList>
    </citation>
    <scope>NUCLEOTIDE SEQUENCE [LARGE SCALE GENOMIC DNA]</scope>
    <source>
        <strain evidence="14">ATCC 19169 / S85</strain>
        <strain evidence="11">S85</strain>
    </source>
</reference>
<dbReference type="FunFam" id="3.30.1370.10:FF:000001">
    <property type="entry name" value="Polyribonucleotide nucleotidyltransferase"/>
    <property type="match status" value="1"/>
</dbReference>
<reference evidence="12" key="3">
    <citation type="submission" date="2010-08" db="EMBL/GenBank/DDBJ databases">
        <authorList>
            <person name="Durkin A.S."/>
            <person name="Nelson K.E."/>
            <person name="Morrison M."/>
            <person name="Forsberg C.W."/>
            <person name="Wilson D.B."/>
            <person name="Russell J.B."/>
            <person name="Cann I.K.O."/>
            <person name="Mackie R.I."/>
            <person name="White B.A."/>
        </authorList>
    </citation>
    <scope>NUCLEOTIDE SEQUENCE</scope>
    <source>
        <strain evidence="12">S85</strain>
    </source>
</reference>
<dbReference type="InterPro" id="IPR003029">
    <property type="entry name" value="S1_domain"/>
</dbReference>
<evidence type="ECO:0000256" key="5">
    <source>
        <dbReference type="ARBA" id="ARBA00022695"/>
    </source>
</evidence>
<dbReference type="CDD" id="cd11363">
    <property type="entry name" value="RNase_PH_PNPase_1"/>
    <property type="match status" value="1"/>
</dbReference>
<dbReference type="InterPro" id="IPR004088">
    <property type="entry name" value="KH_dom_type_1"/>
</dbReference>
<dbReference type="Pfam" id="PF00575">
    <property type="entry name" value="S1"/>
    <property type="match status" value="1"/>
</dbReference>
<evidence type="ECO:0000313" key="11">
    <source>
        <dbReference type="EMBL" id="ACX75974.1"/>
    </source>
</evidence>
<dbReference type="CDD" id="cd02393">
    <property type="entry name" value="KH-I_PNPase"/>
    <property type="match status" value="1"/>
</dbReference>